<keyword evidence="2" id="KW-0285">Flavoprotein</keyword>
<gene>
    <name evidence="15" type="ORF">ACETIH_16625</name>
</gene>
<dbReference type="PANTHER" id="PTHR47354:SF6">
    <property type="entry name" value="NADH OXIDOREDUCTASE HCR"/>
    <property type="match status" value="1"/>
</dbReference>
<keyword evidence="7" id="KW-0408">Iron</keyword>
<feature type="compositionally biased region" description="Pro residues" evidence="11">
    <location>
        <begin position="63"/>
        <end position="73"/>
    </location>
</feature>
<dbReference type="PRINTS" id="PR00406">
    <property type="entry name" value="CYTB5RDTASE"/>
</dbReference>
<dbReference type="InterPro" id="IPR006058">
    <property type="entry name" value="2Fe2S_fd_BS"/>
</dbReference>
<dbReference type="CDD" id="cd00207">
    <property type="entry name" value="fer2"/>
    <property type="match status" value="1"/>
</dbReference>
<keyword evidence="16" id="KW-1185">Reference proteome</keyword>
<evidence type="ECO:0000256" key="2">
    <source>
        <dbReference type="ARBA" id="ARBA00022630"/>
    </source>
</evidence>
<proteinExistence type="inferred from homology"/>
<dbReference type="SUPFAM" id="SSF52343">
    <property type="entry name" value="Ferredoxin reductase-like, C-terminal NADP-linked domain"/>
    <property type="match status" value="1"/>
</dbReference>
<dbReference type="PROSITE" id="PS51384">
    <property type="entry name" value="FAD_FR"/>
    <property type="match status" value="1"/>
</dbReference>
<comment type="cofactor">
    <cofactor evidence="9">
        <name>[2Fe-2S] cluster</name>
        <dbReference type="ChEBI" id="CHEBI:190135"/>
    </cofactor>
</comment>
<dbReference type="InterPro" id="IPR017927">
    <property type="entry name" value="FAD-bd_FR_type"/>
</dbReference>
<dbReference type="Pfam" id="PF00111">
    <property type="entry name" value="Fer2"/>
    <property type="match status" value="1"/>
</dbReference>
<evidence type="ECO:0000256" key="8">
    <source>
        <dbReference type="ARBA" id="ARBA00023014"/>
    </source>
</evidence>
<evidence type="ECO:0000256" key="6">
    <source>
        <dbReference type="ARBA" id="ARBA00023002"/>
    </source>
</evidence>
<feature type="domain" description="2Fe-2S ferredoxin-type" evidence="13">
    <location>
        <begin position="597"/>
        <end position="681"/>
    </location>
</feature>
<evidence type="ECO:0000256" key="5">
    <source>
        <dbReference type="ARBA" id="ARBA00022827"/>
    </source>
</evidence>
<dbReference type="InterPro" id="IPR050415">
    <property type="entry name" value="MRET"/>
</dbReference>
<keyword evidence="4" id="KW-0479">Metal-binding</keyword>
<dbReference type="SUPFAM" id="SSF63380">
    <property type="entry name" value="Riboflavin synthase domain-like"/>
    <property type="match status" value="1"/>
</dbReference>
<keyword evidence="12" id="KW-0812">Transmembrane</keyword>
<dbReference type="PROSITE" id="PS51085">
    <property type="entry name" value="2FE2S_FER_2"/>
    <property type="match status" value="1"/>
</dbReference>
<dbReference type="InterPro" id="IPR039261">
    <property type="entry name" value="FNR_nucleotide-bd"/>
</dbReference>
<evidence type="ECO:0000256" key="4">
    <source>
        <dbReference type="ARBA" id="ARBA00022723"/>
    </source>
</evidence>
<dbReference type="CDD" id="cd06217">
    <property type="entry name" value="FNR_iron_sulfur_binding_3"/>
    <property type="match status" value="1"/>
</dbReference>
<evidence type="ECO:0000256" key="3">
    <source>
        <dbReference type="ARBA" id="ARBA00022714"/>
    </source>
</evidence>
<dbReference type="PANTHER" id="PTHR47354">
    <property type="entry name" value="NADH OXIDOREDUCTASE HCR"/>
    <property type="match status" value="1"/>
</dbReference>
<evidence type="ECO:0000313" key="16">
    <source>
        <dbReference type="Proteomes" id="UP001593940"/>
    </source>
</evidence>
<dbReference type="Gene3D" id="2.40.30.10">
    <property type="entry name" value="Translation factors"/>
    <property type="match status" value="1"/>
</dbReference>
<dbReference type="EMBL" id="JBHOMY010000047">
    <property type="protein sequence ID" value="MFC1458292.1"/>
    <property type="molecule type" value="Genomic_DNA"/>
</dbReference>
<comment type="caution">
    <text evidence="15">The sequence shown here is derived from an EMBL/GenBank/DDBJ whole genome shotgun (WGS) entry which is preliminary data.</text>
</comment>
<dbReference type="InterPro" id="IPR012675">
    <property type="entry name" value="Beta-grasp_dom_sf"/>
</dbReference>
<accession>A0ABV6YAL8</accession>
<evidence type="ECO:0000256" key="10">
    <source>
        <dbReference type="ARBA" id="ARBA00061434"/>
    </source>
</evidence>
<dbReference type="Proteomes" id="UP001593940">
    <property type="component" value="Unassembled WGS sequence"/>
</dbReference>
<evidence type="ECO:0000256" key="1">
    <source>
        <dbReference type="ARBA" id="ARBA00001974"/>
    </source>
</evidence>
<dbReference type="Pfam" id="PF00970">
    <property type="entry name" value="FAD_binding_6"/>
    <property type="match status" value="1"/>
</dbReference>
<dbReference type="InterPro" id="IPR001433">
    <property type="entry name" value="OxRdtase_FAD/NAD-bd"/>
</dbReference>
<feature type="transmembrane region" description="Helical" evidence="12">
    <location>
        <begin position="223"/>
        <end position="245"/>
    </location>
</feature>
<feature type="region of interest" description="Disordered" evidence="11">
    <location>
        <begin position="39"/>
        <end position="91"/>
    </location>
</feature>
<dbReference type="InterPro" id="IPR017938">
    <property type="entry name" value="Riboflavin_synthase-like_b-brl"/>
</dbReference>
<feature type="compositionally biased region" description="Low complexity" evidence="11">
    <location>
        <begin position="51"/>
        <end position="62"/>
    </location>
</feature>
<comment type="similarity">
    <text evidence="10">In the N-terminal section; belongs to the FAD-binding oxidoreductase type 6 family.</text>
</comment>
<keyword evidence="3" id="KW-0001">2Fe-2S</keyword>
<dbReference type="Gene3D" id="3.40.50.80">
    <property type="entry name" value="Nucleotide-binding domain of ferredoxin-NADP reductase (FNR) module"/>
    <property type="match status" value="1"/>
</dbReference>
<dbReference type="InterPro" id="IPR008333">
    <property type="entry name" value="Cbr1-like_FAD-bd_dom"/>
</dbReference>
<feature type="compositionally biased region" description="Low complexity" evidence="11">
    <location>
        <begin position="74"/>
        <end position="88"/>
    </location>
</feature>
<dbReference type="SUPFAM" id="SSF54292">
    <property type="entry name" value="2Fe-2S ferredoxin-like"/>
    <property type="match status" value="1"/>
</dbReference>
<evidence type="ECO:0000256" key="9">
    <source>
        <dbReference type="ARBA" id="ARBA00034078"/>
    </source>
</evidence>
<keyword evidence="12" id="KW-0472">Membrane</keyword>
<keyword evidence="6" id="KW-0560">Oxidoreductase</keyword>
<dbReference type="Pfam" id="PF00175">
    <property type="entry name" value="NAD_binding_1"/>
    <property type="match status" value="1"/>
</dbReference>
<organism evidence="15 16">
    <name type="scientific">Microvirga arabica</name>
    <dbReference type="NCBI Taxonomy" id="1128671"/>
    <lineage>
        <taxon>Bacteria</taxon>
        <taxon>Pseudomonadati</taxon>
        <taxon>Pseudomonadota</taxon>
        <taxon>Alphaproteobacteria</taxon>
        <taxon>Hyphomicrobiales</taxon>
        <taxon>Methylobacteriaceae</taxon>
        <taxon>Microvirga</taxon>
    </lineage>
</organism>
<keyword evidence="5" id="KW-0274">FAD</keyword>
<dbReference type="InterPro" id="IPR001709">
    <property type="entry name" value="Flavoprot_Pyr_Nucl_cyt_Rdtase"/>
</dbReference>
<evidence type="ECO:0000256" key="11">
    <source>
        <dbReference type="SAM" id="MobiDB-lite"/>
    </source>
</evidence>
<evidence type="ECO:0000313" key="15">
    <source>
        <dbReference type="EMBL" id="MFC1458292.1"/>
    </source>
</evidence>
<reference evidence="15 16" key="1">
    <citation type="submission" date="2024-09" db="EMBL/GenBank/DDBJ databases">
        <title>Nodulacao em especies de Leguminosae Basais da Amazonia e Caracterizacao dos Rizobios e Bacterias Associadas aos Nodulos.</title>
        <authorList>
            <person name="Jambeiro I.C.A."/>
            <person name="Lopes I.S."/>
            <person name="Aguiar E.R.G.R."/>
            <person name="Santos A.F.J."/>
            <person name="Dos Santos J.M.F."/>
            <person name="Gross E."/>
        </authorList>
    </citation>
    <scope>NUCLEOTIDE SEQUENCE [LARGE SCALE GENOMIC DNA]</scope>
    <source>
        <strain evidence="15 16">BRUESC1165</strain>
    </source>
</reference>
<dbReference type="InterPro" id="IPR001041">
    <property type="entry name" value="2Fe-2S_ferredoxin-type"/>
</dbReference>
<feature type="domain" description="FAD-binding FR-type" evidence="14">
    <location>
        <begin position="319"/>
        <end position="424"/>
    </location>
</feature>
<evidence type="ECO:0000259" key="13">
    <source>
        <dbReference type="PROSITE" id="PS51085"/>
    </source>
</evidence>
<evidence type="ECO:0000256" key="7">
    <source>
        <dbReference type="ARBA" id="ARBA00023004"/>
    </source>
</evidence>
<dbReference type="RefSeq" id="WP_377030286.1">
    <property type="nucleotide sequence ID" value="NZ_JBHOMY010000047.1"/>
</dbReference>
<keyword evidence="12" id="KW-1133">Transmembrane helix</keyword>
<feature type="region of interest" description="Disordered" evidence="11">
    <location>
        <begin position="270"/>
        <end position="289"/>
    </location>
</feature>
<evidence type="ECO:0000256" key="12">
    <source>
        <dbReference type="SAM" id="Phobius"/>
    </source>
</evidence>
<dbReference type="InterPro" id="IPR036010">
    <property type="entry name" value="2Fe-2S_ferredoxin-like_sf"/>
</dbReference>
<evidence type="ECO:0000259" key="14">
    <source>
        <dbReference type="PROSITE" id="PS51384"/>
    </source>
</evidence>
<dbReference type="PROSITE" id="PS00197">
    <property type="entry name" value="2FE2S_FER_1"/>
    <property type="match status" value="1"/>
</dbReference>
<name>A0ABV6YAL8_9HYPH</name>
<keyword evidence="8" id="KW-0411">Iron-sulfur</keyword>
<dbReference type="Gene3D" id="3.10.20.30">
    <property type="match status" value="1"/>
</dbReference>
<comment type="cofactor">
    <cofactor evidence="1">
        <name>FAD</name>
        <dbReference type="ChEBI" id="CHEBI:57692"/>
    </cofactor>
</comment>
<sequence length="681" mass="70474">MTQSSSSHHMHQRPLTAPLVLIVAATAFVGLSALQASGQSADSHAGHHPDAMPAPSMSAPASPAAPPGNPPTGVPGSPSAMPGMPSQGGAMGGMMGGMGEMMGGSPQKEFYPSLMDLPTLSPEQRHTIEAQARARISAGTDEIAIAGNALRHANASGDAAGAEQAARRLRDGLNQVDSGTAALRALMEGKAPSQIAQDWFKGQLNLSTAMPVHASEGPFGLSWLHVMTMGLGSAFAIAMLAIYFARMRRANALVDRLSSATLAPMIPATPPSAATTAPQPSLPGAAPAAVVTSPAATPSGSLTAAAGPVPTGTLGRPGLWKGQLRVAAIFDETPNVKTFRLRSPQGGPIPFTFVPGHFLTYSAQIDGKLVRRSYTIASSAAQTAYVETTIKREEQGLLSRYMHDNVAVGDLVDVMGPSGVFTFSGTEAESVVLIGGGVGITPLMAAIRYLNDIAWPGEIFLVYGARSTADFIFRDELEHLQRRHPNLHVIATMARAAGTSWMGPEGPITKELLAQAVPEIAKRRVHLCGPPGMMEAMKKLLAELGVPGGQIKTEAFGPAKGAVPPPGVTVTEPIQLQPDGSAGPAAALPAAIGPATASIRFAKSNKVVPLPPDQSVLEVAEAADVPIDYSCRVGTCGICKTRLLEGQVTMEVEEALTPEDKAQNIILACQAKSIGNLVVDA</sequence>
<dbReference type="PRINTS" id="PR00371">
    <property type="entry name" value="FPNCR"/>
</dbReference>
<protein>
    <submittedName>
        <fullName evidence="15">2Fe-2S iron-sulfur cluster-binding protein</fullName>
    </submittedName>
</protein>